<dbReference type="Proteomes" id="UP000269097">
    <property type="component" value="Chromosome"/>
</dbReference>
<proteinExistence type="predicted"/>
<dbReference type="KEGG" id="coh:EAV92_22880"/>
<accession>A0A3G3K4P6</accession>
<dbReference type="AlphaFoldDB" id="A0A3G3K4P6"/>
<evidence type="ECO:0000313" key="1">
    <source>
        <dbReference type="EMBL" id="AYQ75141.1"/>
    </source>
</evidence>
<evidence type="ECO:0000313" key="2">
    <source>
        <dbReference type="Proteomes" id="UP000269097"/>
    </source>
</evidence>
<organism evidence="1 2">
    <name type="scientific">Cohnella candidum</name>
    <dbReference type="NCBI Taxonomy" id="2674991"/>
    <lineage>
        <taxon>Bacteria</taxon>
        <taxon>Bacillati</taxon>
        <taxon>Bacillota</taxon>
        <taxon>Bacilli</taxon>
        <taxon>Bacillales</taxon>
        <taxon>Paenibacillaceae</taxon>
        <taxon>Cohnella</taxon>
    </lineage>
</organism>
<name>A0A3G3K4P6_9BACL</name>
<dbReference type="RefSeq" id="WP_123043221.1">
    <property type="nucleotide sequence ID" value="NZ_CP033433.1"/>
</dbReference>
<sequence>MKVAMNHSEKLAAVLFMSGTSYRPGVPSIVRAVYGEIHFDANIPTPVGGVIREKLEDPVYIQWTVNDVYAVAKRNVEEGKSFPKCFSGSETAIMPFTGR</sequence>
<reference evidence="1 2" key="1">
    <citation type="submission" date="2018-10" db="EMBL/GenBank/DDBJ databases">
        <title>Genome Sequence of Cohnella sp.</title>
        <authorList>
            <person name="Srinivasan S."/>
            <person name="Kim M.K."/>
        </authorList>
    </citation>
    <scope>NUCLEOTIDE SEQUENCE [LARGE SCALE GENOMIC DNA]</scope>
    <source>
        <strain evidence="1 2">18JY8-7</strain>
    </source>
</reference>
<gene>
    <name evidence="1" type="ORF">EAV92_22880</name>
</gene>
<protein>
    <submittedName>
        <fullName evidence="1">Uncharacterized protein</fullName>
    </submittedName>
</protein>
<keyword evidence="2" id="KW-1185">Reference proteome</keyword>
<dbReference type="EMBL" id="CP033433">
    <property type="protein sequence ID" value="AYQ75141.1"/>
    <property type="molecule type" value="Genomic_DNA"/>
</dbReference>